<dbReference type="InterPro" id="IPR007627">
    <property type="entry name" value="RNA_pol_sigma70_r2"/>
</dbReference>
<organism evidence="7 8">
    <name type="scientific">Desulfosporosinus youngiae DSM 17734</name>
    <dbReference type="NCBI Taxonomy" id="768710"/>
    <lineage>
        <taxon>Bacteria</taxon>
        <taxon>Bacillati</taxon>
        <taxon>Bacillota</taxon>
        <taxon>Clostridia</taxon>
        <taxon>Eubacteriales</taxon>
        <taxon>Desulfitobacteriaceae</taxon>
        <taxon>Desulfosporosinus</taxon>
    </lineage>
</organism>
<evidence type="ECO:0000259" key="5">
    <source>
        <dbReference type="Pfam" id="PF04542"/>
    </source>
</evidence>
<dbReference type="STRING" id="768710.DesyoDRAFT_1938"/>
<dbReference type="PANTHER" id="PTHR43133:SF60">
    <property type="entry name" value="RNA POLYMERASE SIGMA FACTOR SIGV"/>
    <property type="match status" value="1"/>
</dbReference>
<dbReference type="InterPro" id="IPR013249">
    <property type="entry name" value="RNA_pol_sigma70_r4_t2"/>
</dbReference>
<dbReference type="Gene3D" id="1.10.10.10">
    <property type="entry name" value="Winged helix-like DNA-binding domain superfamily/Winged helix DNA-binding domain"/>
    <property type="match status" value="1"/>
</dbReference>
<reference evidence="7 8" key="1">
    <citation type="submission" date="2011-11" db="EMBL/GenBank/DDBJ databases">
        <title>The Noncontiguous Finished genome of Desulfosporosinus youngiae DSM 17734.</title>
        <authorList>
            <consortium name="US DOE Joint Genome Institute (JGI-PGF)"/>
            <person name="Lucas S."/>
            <person name="Han J."/>
            <person name="Lapidus A."/>
            <person name="Cheng J.-F."/>
            <person name="Goodwin L."/>
            <person name="Pitluck S."/>
            <person name="Peters L."/>
            <person name="Ovchinnikova G."/>
            <person name="Lu M."/>
            <person name="Land M.L."/>
            <person name="Hauser L."/>
            <person name="Pester M."/>
            <person name="Spring S."/>
            <person name="Ollivier B."/>
            <person name="Rattei T."/>
            <person name="Klenk H.-P."/>
            <person name="Wagner M."/>
            <person name="Loy A."/>
            <person name="Woyke T.J."/>
        </authorList>
    </citation>
    <scope>NUCLEOTIDE SEQUENCE [LARGE SCALE GENOMIC DNA]</scope>
    <source>
        <strain evidence="7 8">DSM 17734</strain>
    </source>
</reference>
<dbReference type="NCBIfam" id="TIGR02937">
    <property type="entry name" value="sigma70-ECF"/>
    <property type="match status" value="1"/>
</dbReference>
<dbReference type="GO" id="GO:0006352">
    <property type="term" value="P:DNA-templated transcription initiation"/>
    <property type="evidence" value="ECO:0007669"/>
    <property type="project" value="InterPro"/>
</dbReference>
<dbReference type="InterPro" id="IPR036388">
    <property type="entry name" value="WH-like_DNA-bd_sf"/>
</dbReference>
<dbReference type="SUPFAM" id="SSF88946">
    <property type="entry name" value="Sigma2 domain of RNA polymerase sigma factors"/>
    <property type="match status" value="1"/>
</dbReference>
<dbReference type="HOGENOM" id="CLU_047691_3_1_9"/>
<dbReference type="Gene3D" id="1.10.1740.10">
    <property type="match status" value="1"/>
</dbReference>
<keyword evidence="3" id="KW-0731">Sigma factor</keyword>
<dbReference type="eggNOG" id="COG1595">
    <property type="taxonomic scope" value="Bacteria"/>
</dbReference>
<dbReference type="GO" id="GO:0016987">
    <property type="term" value="F:sigma factor activity"/>
    <property type="evidence" value="ECO:0007669"/>
    <property type="project" value="UniProtKB-KW"/>
</dbReference>
<dbReference type="InterPro" id="IPR014284">
    <property type="entry name" value="RNA_pol_sigma-70_dom"/>
</dbReference>
<feature type="domain" description="RNA polymerase sigma factor 70 region 4 type 2" evidence="6">
    <location>
        <begin position="105"/>
        <end position="153"/>
    </location>
</feature>
<keyword evidence="2" id="KW-0805">Transcription regulation</keyword>
<protein>
    <submittedName>
        <fullName evidence="7">RNA polymerase sigma factor, sigma-70 family</fullName>
    </submittedName>
</protein>
<feature type="domain" description="RNA polymerase sigma-70 region 2" evidence="5">
    <location>
        <begin position="17"/>
        <end position="75"/>
    </location>
</feature>
<dbReference type="Pfam" id="PF08281">
    <property type="entry name" value="Sigma70_r4_2"/>
    <property type="match status" value="1"/>
</dbReference>
<dbReference type="GO" id="GO:0003677">
    <property type="term" value="F:DNA binding"/>
    <property type="evidence" value="ECO:0007669"/>
    <property type="project" value="InterPro"/>
</dbReference>
<dbReference type="AlphaFoldDB" id="H5XUM8"/>
<dbReference type="InterPro" id="IPR013325">
    <property type="entry name" value="RNA_pol_sigma_r2"/>
</dbReference>
<dbReference type="EMBL" id="CM001441">
    <property type="protein sequence ID" value="EHQ89046.1"/>
    <property type="molecule type" value="Genomic_DNA"/>
</dbReference>
<name>H5XUM8_9FIRM</name>
<dbReference type="Proteomes" id="UP000005104">
    <property type="component" value="Chromosome"/>
</dbReference>
<dbReference type="InterPro" id="IPR013324">
    <property type="entry name" value="RNA_pol_sigma_r3/r4-like"/>
</dbReference>
<proteinExistence type="inferred from homology"/>
<keyword evidence="8" id="KW-1185">Reference proteome</keyword>
<evidence type="ECO:0000256" key="3">
    <source>
        <dbReference type="ARBA" id="ARBA00023082"/>
    </source>
</evidence>
<dbReference type="CDD" id="cd06171">
    <property type="entry name" value="Sigma70_r4"/>
    <property type="match status" value="1"/>
</dbReference>
<evidence type="ECO:0000259" key="6">
    <source>
        <dbReference type="Pfam" id="PF08281"/>
    </source>
</evidence>
<evidence type="ECO:0000313" key="7">
    <source>
        <dbReference type="EMBL" id="EHQ89046.1"/>
    </source>
</evidence>
<accession>H5XUM8</accession>
<dbReference type="Pfam" id="PF04542">
    <property type="entry name" value="Sigma70_r2"/>
    <property type="match status" value="1"/>
</dbReference>
<evidence type="ECO:0000256" key="1">
    <source>
        <dbReference type="ARBA" id="ARBA00010641"/>
    </source>
</evidence>
<dbReference type="OrthoDB" id="2080364at2"/>
<evidence type="ECO:0000313" key="8">
    <source>
        <dbReference type="Proteomes" id="UP000005104"/>
    </source>
</evidence>
<keyword evidence="4" id="KW-0804">Transcription</keyword>
<comment type="similarity">
    <text evidence="1">Belongs to the sigma-70 factor family. ECF subfamily.</text>
</comment>
<gene>
    <name evidence="7" type="ORF">DesyoDRAFT_1938</name>
</gene>
<dbReference type="InterPro" id="IPR039425">
    <property type="entry name" value="RNA_pol_sigma-70-like"/>
</dbReference>
<sequence>MKKENILASYLINLGEEVFRLLLAKGAKKEDAEDIIQNTFYKVYTLLDDLTENNIRPWFFRVALNEYIDLKRKKEQQNIYLTEEIYSKLQQSDHEFEAILNKDEIFCLLKDIKKEYKEIFFLKYYYDFSHEEIASILEIKVNSVKQKLYRARLFIHSKIGGNVNGDFVKRFFAKS</sequence>
<evidence type="ECO:0000256" key="2">
    <source>
        <dbReference type="ARBA" id="ARBA00023015"/>
    </source>
</evidence>
<evidence type="ECO:0000256" key="4">
    <source>
        <dbReference type="ARBA" id="ARBA00023163"/>
    </source>
</evidence>
<dbReference type="SUPFAM" id="SSF88659">
    <property type="entry name" value="Sigma3 and sigma4 domains of RNA polymerase sigma factors"/>
    <property type="match status" value="1"/>
</dbReference>
<dbReference type="PANTHER" id="PTHR43133">
    <property type="entry name" value="RNA POLYMERASE ECF-TYPE SIGMA FACTO"/>
    <property type="match status" value="1"/>
</dbReference>